<feature type="compositionally biased region" description="Basic and acidic residues" evidence="1">
    <location>
        <begin position="486"/>
        <end position="496"/>
    </location>
</feature>
<dbReference type="AlphaFoldDB" id="A0AAD9J3M4"/>
<sequence length="536" mass="59346">MLAHVNNVQPKAELPLVRAQKHSNAMPQRTPKTTQRNLTGLYLGVEGGNQRPQRQNMLPLKSRGRGMPSRRIQTPTEERRYKKVEMLRGGGDRRGFSGNPVKHFQARGLASTDEMTRASMYPAESDQFWDVTRQTARQFTAPPNSGVKHLEYLNPDPEDIISTYYPRAFDKSLDEVLVQEIQKAVNLKKEVAGLVHCYNKICKGNTRALQSLLPNRGLNPSRANACLKTGFSIKSYQSPRQAEIVADFPRVQPRPKTVVGLLSDRPFVPSPYFFKLYNAPKTAGHRRSLTEQDQQIVASPGVGCLSRMVSRTSEQQKLDVEPPSDTTATLKTTTLQAEELIPVAPSGIPVQRASKSLDPNTTVAEKVNVTLPVAGKTSPQVDQQSTENETTKDTIKNDTTDVLPAVNPCTDDKSTHDGNAKELGIDVSWTLVEAEQNTSPNEAKSMEQNLEEKKDEQISDDNKPAHETSTKEEQDAAGNNLPEDGDGNKTSEKLDPGIRQPDNDDASNVMEKDAEVESHTNKEGMEKNETAENENT</sequence>
<keyword evidence="3" id="KW-1185">Reference proteome</keyword>
<feature type="region of interest" description="Disordered" evidence="1">
    <location>
        <begin position="374"/>
        <end position="420"/>
    </location>
</feature>
<proteinExistence type="predicted"/>
<name>A0AAD9J3M4_9ANNE</name>
<feature type="compositionally biased region" description="Basic and acidic residues" evidence="1">
    <location>
        <begin position="389"/>
        <end position="399"/>
    </location>
</feature>
<feature type="compositionally biased region" description="Polar residues" evidence="1">
    <location>
        <begin position="436"/>
        <end position="448"/>
    </location>
</feature>
<accession>A0AAD9J3M4</accession>
<feature type="compositionally biased region" description="Basic and acidic residues" evidence="1">
    <location>
        <begin position="510"/>
        <end position="530"/>
    </location>
</feature>
<feature type="compositionally biased region" description="Polar residues" evidence="1">
    <location>
        <begin position="377"/>
        <end position="388"/>
    </location>
</feature>
<feature type="region of interest" description="Disordered" evidence="1">
    <location>
        <begin position="436"/>
        <end position="536"/>
    </location>
</feature>
<protein>
    <submittedName>
        <fullName evidence="2">Uncharacterized protein</fullName>
    </submittedName>
</protein>
<feature type="compositionally biased region" description="Basic and acidic residues" evidence="1">
    <location>
        <begin position="410"/>
        <end position="420"/>
    </location>
</feature>
<evidence type="ECO:0000313" key="2">
    <source>
        <dbReference type="EMBL" id="KAK2145395.1"/>
    </source>
</evidence>
<feature type="compositionally biased region" description="Basic and acidic residues" evidence="1">
    <location>
        <begin position="450"/>
        <end position="474"/>
    </location>
</feature>
<gene>
    <name evidence="2" type="ORF">LSH36_685g01022</name>
</gene>
<dbReference type="Proteomes" id="UP001208570">
    <property type="component" value="Unassembled WGS sequence"/>
</dbReference>
<evidence type="ECO:0000256" key="1">
    <source>
        <dbReference type="SAM" id="MobiDB-lite"/>
    </source>
</evidence>
<dbReference type="EMBL" id="JAODUP010000684">
    <property type="protein sequence ID" value="KAK2145395.1"/>
    <property type="molecule type" value="Genomic_DNA"/>
</dbReference>
<evidence type="ECO:0000313" key="3">
    <source>
        <dbReference type="Proteomes" id="UP001208570"/>
    </source>
</evidence>
<comment type="caution">
    <text evidence="2">The sequence shown here is derived from an EMBL/GenBank/DDBJ whole genome shotgun (WGS) entry which is preliminary data.</text>
</comment>
<feature type="region of interest" description="Disordered" evidence="1">
    <location>
        <begin position="43"/>
        <end position="72"/>
    </location>
</feature>
<reference evidence="2" key="1">
    <citation type="journal article" date="2023" name="Mol. Biol. Evol.">
        <title>Third-Generation Sequencing Reveals the Adaptive Role of the Epigenome in Three Deep-Sea Polychaetes.</title>
        <authorList>
            <person name="Perez M."/>
            <person name="Aroh O."/>
            <person name="Sun Y."/>
            <person name="Lan Y."/>
            <person name="Juniper S.K."/>
            <person name="Young C.R."/>
            <person name="Angers B."/>
            <person name="Qian P.Y."/>
        </authorList>
    </citation>
    <scope>NUCLEOTIDE SEQUENCE</scope>
    <source>
        <strain evidence="2">P08H-3</strain>
    </source>
</reference>
<organism evidence="2 3">
    <name type="scientific">Paralvinella palmiformis</name>
    <dbReference type="NCBI Taxonomy" id="53620"/>
    <lineage>
        <taxon>Eukaryota</taxon>
        <taxon>Metazoa</taxon>
        <taxon>Spiralia</taxon>
        <taxon>Lophotrochozoa</taxon>
        <taxon>Annelida</taxon>
        <taxon>Polychaeta</taxon>
        <taxon>Sedentaria</taxon>
        <taxon>Canalipalpata</taxon>
        <taxon>Terebellida</taxon>
        <taxon>Terebelliformia</taxon>
        <taxon>Alvinellidae</taxon>
        <taxon>Paralvinella</taxon>
    </lineage>
</organism>